<dbReference type="Pfam" id="PF01694">
    <property type="entry name" value="Rhomboid"/>
    <property type="match status" value="1"/>
</dbReference>
<feature type="transmembrane region" description="Helical" evidence="8">
    <location>
        <begin position="171"/>
        <end position="190"/>
    </location>
</feature>
<keyword evidence="4" id="KW-0378">Hydrolase</keyword>
<keyword evidence="3 8" id="KW-0812">Transmembrane</keyword>
<comment type="subcellular location">
    <subcellularLocation>
        <location evidence="1">Membrane</location>
        <topology evidence="1">Multi-pass membrane protein</topology>
    </subcellularLocation>
</comment>
<evidence type="ECO:0000256" key="3">
    <source>
        <dbReference type="ARBA" id="ARBA00022692"/>
    </source>
</evidence>
<feature type="transmembrane region" description="Helical" evidence="8">
    <location>
        <begin position="84"/>
        <end position="103"/>
    </location>
</feature>
<feature type="transmembrane region" description="Helical" evidence="8">
    <location>
        <begin position="115"/>
        <end position="134"/>
    </location>
</feature>
<feature type="transmembrane region" description="Helical" evidence="8">
    <location>
        <begin position="196"/>
        <end position="217"/>
    </location>
</feature>
<dbReference type="Gene3D" id="1.20.1540.10">
    <property type="entry name" value="Rhomboid-like"/>
    <property type="match status" value="1"/>
</dbReference>
<dbReference type="InterPro" id="IPR002610">
    <property type="entry name" value="Peptidase_S54_rhomboid-like"/>
</dbReference>
<dbReference type="GO" id="GO:0008233">
    <property type="term" value="F:peptidase activity"/>
    <property type="evidence" value="ECO:0007669"/>
    <property type="project" value="UniProtKB-KW"/>
</dbReference>
<evidence type="ECO:0000256" key="8">
    <source>
        <dbReference type="SAM" id="Phobius"/>
    </source>
</evidence>
<evidence type="ECO:0000256" key="2">
    <source>
        <dbReference type="ARBA" id="ARBA00022670"/>
    </source>
</evidence>
<evidence type="ECO:0000256" key="6">
    <source>
        <dbReference type="ARBA" id="ARBA00022989"/>
    </source>
</evidence>
<evidence type="ECO:0000256" key="4">
    <source>
        <dbReference type="ARBA" id="ARBA00022801"/>
    </source>
</evidence>
<keyword evidence="6 8" id="KW-1133">Transmembrane helix</keyword>
<reference evidence="10 11" key="1">
    <citation type="submission" date="2020-06" db="EMBL/GenBank/DDBJ databases">
        <title>Sulfitobacter algicola sp. nov., isolated from green algae.</title>
        <authorList>
            <person name="Wang C."/>
        </authorList>
    </citation>
    <scope>NUCLEOTIDE SEQUENCE [LARGE SCALE GENOMIC DNA]</scope>
    <source>
        <strain evidence="10 11">1151</strain>
    </source>
</reference>
<accession>A0ABX2IVR7</accession>
<evidence type="ECO:0000256" key="5">
    <source>
        <dbReference type="ARBA" id="ARBA00022825"/>
    </source>
</evidence>
<dbReference type="SUPFAM" id="SSF144091">
    <property type="entry name" value="Rhomboid-like"/>
    <property type="match status" value="1"/>
</dbReference>
<evidence type="ECO:0000256" key="1">
    <source>
        <dbReference type="ARBA" id="ARBA00004141"/>
    </source>
</evidence>
<keyword evidence="2 10" id="KW-0645">Protease</keyword>
<dbReference type="PANTHER" id="PTHR22936:SF69">
    <property type="entry name" value="RHOMBOID-LIKE PROTEIN"/>
    <property type="match status" value="1"/>
</dbReference>
<sequence length="228" mass="24986">MNRPSNISPVNPLPPVVIALVLIMILNEAIFSLGSTGMLPFAGAEGWRIQAIQDYGFYGQIIDDFLARGTMDLDRLIRFFTYPFIHYSFTSAIFGCVFVVALGKYVGEIFHPVSVLIIFIGSALGGAIVYGLVLNAPRPLAGAFPSAYGLIGAFTYILWLKLERLGQNQLAAFRLIGFLMFAQLLFGLLYGGHVRWVSDVAGFATGFLLSFIVKPGGLAELRARIRRN</sequence>
<dbReference type="InterPro" id="IPR035952">
    <property type="entry name" value="Rhomboid-like_sf"/>
</dbReference>
<gene>
    <name evidence="10" type="ORF">HRQ87_06550</name>
</gene>
<protein>
    <submittedName>
        <fullName evidence="10">Rhomboid family intramembrane serine protease</fullName>
    </submittedName>
</protein>
<keyword evidence="5" id="KW-0720">Serine protease</keyword>
<proteinExistence type="predicted"/>
<feature type="transmembrane region" description="Helical" evidence="8">
    <location>
        <begin position="140"/>
        <end position="159"/>
    </location>
</feature>
<dbReference type="EMBL" id="JABUFE010000003">
    <property type="protein sequence ID" value="NSX54459.1"/>
    <property type="molecule type" value="Genomic_DNA"/>
</dbReference>
<dbReference type="Proteomes" id="UP000777935">
    <property type="component" value="Unassembled WGS sequence"/>
</dbReference>
<evidence type="ECO:0000313" key="10">
    <source>
        <dbReference type="EMBL" id="NSX54459.1"/>
    </source>
</evidence>
<organism evidence="10 11">
    <name type="scientific">Parasulfitobacter algicola</name>
    <dbReference type="NCBI Taxonomy" id="2614809"/>
    <lineage>
        <taxon>Bacteria</taxon>
        <taxon>Pseudomonadati</taxon>
        <taxon>Pseudomonadota</taxon>
        <taxon>Alphaproteobacteria</taxon>
        <taxon>Rhodobacterales</taxon>
        <taxon>Roseobacteraceae</taxon>
        <taxon>Parasulfitobacter</taxon>
    </lineage>
</organism>
<dbReference type="RefSeq" id="WP_174136520.1">
    <property type="nucleotide sequence ID" value="NZ_JABUFE010000003.1"/>
</dbReference>
<feature type="domain" description="Peptidase S54 rhomboid" evidence="9">
    <location>
        <begin position="75"/>
        <end position="213"/>
    </location>
</feature>
<feature type="transmembrane region" description="Helical" evidence="8">
    <location>
        <begin position="12"/>
        <end position="31"/>
    </location>
</feature>
<evidence type="ECO:0000259" key="9">
    <source>
        <dbReference type="Pfam" id="PF01694"/>
    </source>
</evidence>
<dbReference type="InterPro" id="IPR022764">
    <property type="entry name" value="Peptidase_S54_rhomboid_dom"/>
</dbReference>
<name>A0ABX2IVR7_9RHOB</name>
<keyword evidence="7 8" id="KW-0472">Membrane</keyword>
<evidence type="ECO:0000256" key="7">
    <source>
        <dbReference type="ARBA" id="ARBA00023136"/>
    </source>
</evidence>
<dbReference type="GO" id="GO:0006508">
    <property type="term" value="P:proteolysis"/>
    <property type="evidence" value="ECO:0007669"/>
    <property type="project" value="UniProtKB-KW"/>
</dbReference>
<dbReference type="PANTHER" id="PTHR22936">
    <property type="entry name" value="RHOMBOID-RELATED"/>
    <property type="match status" value="1"/>
</dbReference>
<evidence type="ECO:0000313" key="11">
    <source>
        <dbReference type="Proteomes" id="UP000777935"/>
    </source>
</evidence>
<keyword evidence="11" id="KW-1185">Reference proteome</keyword>
<comment type="caution">
    <text evidence="10">The sequence shown here is derived from an EMBL/GenBank/DDBJ whole genome shotgun (WGS) entry which is preliminary data.</text>
</comment>